<keyword evidence="10" id="KW-1185">Reference proteome</keyword>
<dbReference type="Pfam" id="PF00736">
    <property type="entry name" value="EF1_GNE"/>
    <property type="match status" value="1"/>
</dbReference>
<reference evidence="9" key="1">
    <citation type="submission" date="2017-07" db="EMBL/GenBank/DDBJ databases">
        <title>Taro Niue Genome Assembly and Annotation.</title>
        <authorList>
            <person name="Atibalentja N."/>
            <person name="Keating K."/>
            <person name="Fields C.J."/>
        </authorList>
    </citation>
    <scope>NUCLEOTIDE SEQUENCE</scope>
    <source>
        <strain evidence="9">Niue_2</strain>
        <tissue evidence="9">Leaf</tissue>
    </source>
</reference>
<organism evidence="9 10">
    <name type="scientific">Colocasia esculenta</name>
    <name type="common">Wild taro</name>
    <name type="synonym">Arum esculentum</name>
    <dbReference type="NCBI Taxonomy" id="4460"/>
    <lineage>
        <taxon>Eukaryota</taxon>
        <taxon>Viridiplantae</taxon>
        <taxon>Streptophyta</taxon>
        <taxon>Embryophyta</taxon>
        <taxon>Tracheophyta</taxon>
        <taxon>Spermatophyta</taxon>
        <taxon>Magnoliopsida</taxon>
        <taxon>Liliopsida</taxon>
        <taxon>Araceae</taxon>
        <taxon>Aroideae</taxon>
        <taxon>Colocasieae</taxon>
        <taxon>Colocasia</taxon>
    </lineage>
</organism>
<evidence type="ECO:0000256" key="3">
    <source>
        <dbReference type="ARBA" id="ARBA00022768"/>
    </source>
</evidence>
<evidence type="ECO:0000256" key="1">
    <source>
        <dbReference type="ARBA" id="ARBA00007411"/>
    </source>
</evidence>
<dbReference type="PROSITE" id="PS00825">
    <property type="entry name" value="EF1BD_2"/>
    <property type="match status" value="1"/>
</dbReference>
<comment type="function">
    <text evidence="5">EF-1-beta and EF-1-beta' stimulate the exchange of GDP bound to EF-1-alpha to GTP.</text>
</comment>
<evidence type="ECO:0000256" key="7">
    <source>
        <dbReference type="SAM" id="MobiDB-lite"/>
    </source>
</evidence>
<keyword evidence="4 6" id="KW-0648">Protein biosynthesis</keyword>
<comment type="similarity">
    <text evidence="1 6">Belongs to the EF-1-beta/EF-1-delta family.</text>
</comment>
<gene>
    <name evidence="9" type="ORF">Taro_024189</name>
</gene>
<feature type="compositionally biased region" description="Low complexity" evidence="7">
    <location>
        <begin position="32"/>
        <end position="43"/>
    </location>
</feature>
<dbReference type="GO" id="GO:0005829">
    <property type="term" value="C:cytosol"/>
    <property type="evidence" value="ECO:0007669"/>
    <property type="project" value="TreeGrafter"/>
</dbReference>
<dbReference type="SUPFAM" id="SSF47616">
    <property type="entry name" value="GST C-terminal domain-like"/>
    <property type="match status" value="1"/>
</dbReference>
<dbReference type="CDD" id="cd00292">
    <property type="entry name" value="EF1B"/>
    <property type="match status" value="1"/>
</dbReference>
<protein>
    <recommendedName>
        <fullName evidence="8">Translation elongation factor EF1B beta/delta subunit guanine nucleotide exchange domain-containing protein</fullName>
    </recommendedName>
</protein>
<proteinExistence type="inferred from homology"/>
<dbReference type="OrthoDB" id="331763at2759"/>
<evidence type="ECO:0000256" key="2">
    <source>
        <dbReference type="ARBA" id="ARBA00011606"/>
    </source>
</evidence>
<dbReference type="GO" id="GO:0005085">
    <property type="term" value="F:guanyl-nucleotide exchange factor activity"/>
    <property type="evidence" value="ECO:0007669"/>
    <property type="project" value="TreeGrafter"/>
</dbReference>
<dbReference type="PANTHER" id="PTHR11595:SF21">
    <property type="entry name" value="ELONGATION FACTOR 1-BETA"/>
    <property type="match status" value="1"/>
</dbReference>
<dbReference type="GO" id="GO:0005853">
    <property type="term" value="C:eukaryotic translation elongation factor 1 complex"/>
    <property type="evidence" value="ECO:0007669"/>
    <property type="project" value="InterPro"/>
</dbReference>
<dbReference type="FunFam" id="3.30.70.60:FF:000001">
    <property type="entry name" value="Elongation factor 1-beta 1 like"/>
    <property type="match status" value="1"/>
</dbReference>
<evidence type="ECO:0000256" key="6">
    <source>
        <dbReference type="RuleBase" id="RU003791"/>
    </source>
</evidence>
<dbReference type="SUPFAM" id="SSF54984">
    <property type="entry name" value="eEF-1beta-like"/>
    <property type="match status" value="1"/>
</dbReference>
<dbReference type="InterPro" id="IPR036282">
    <property type="entry name" value="Glutathione-S-Trfase_C_sf"/>
</dbReference>
<comment type="caution">
    <text evidence="9">The sequence shown here is derived from an EMBL/GenBank/DDBJ whole genome shotgun (WGS) entry which is preliminary data.</text>
</comment>
<dbReference type="PANTHER" id="PTHR11595">
    <property type="entry name" value="EF-HAND AND COILED-COIL DOMAIN-CONTAINING FAMILY MEMBER"/>
    <property type="match status" value="1"/>
</dbReference>
<dbReference type="InterPro" id="IPR049720">
    <property type="entry name" value="EF1B_bsu/dsu"/>
</dbReference>
<accession>A0A843VGR0</accession>
<dbReference type="EMBL" id="NMUH01001356">
    <property type="protein sequence ID" value="MQL91573.1"/>
    <property type="molecule type" value="Genomic_DNA"/>
</dbReference>
<dbReference type="InterPro" id="IPR001326">
    <property type="entry name" value="Transl_elong_EF1B_B/D_CS"/>
</dbReference>
<dbReference type="FunFam" id="1.20.1050.130:FF:000006">
    <property type="entry name" value="Elongation factor 1-delta 1"/>
    <property type="match status" value="1"/>
</dbReference>
<dbReference type="GO" id="GO:0003746">
    <property type="term" value="F:translation elongation factor activity"/>
    <property type="evidence" value="ECO:0007669"/>
    <property type="project" value="UniProtKB-KW"/>
</dbReference>
<keyword evidence="3 6" id="KW-0251">Elongation factor</keyword>
<dbReference type="SMART" id="SM00888">
    <property type="entry name" value="EF1_GNE"/>
    <property type="match status" value="1"/>
</dbReference>
<evidence type="ECO:0000313" key="9">
    <source>
        <dbReference type="EMBL" id="MQL91573.1"/>
    </source>
</evidence>
<dbReference type="InterPro" id="IPR014717">
    <property type="entry name" value="Transl_elong_EF1B/ribsomal_bS6"/>
</dbReference>
<dbReference type="Gene3D" id="1.20.1050.130">
    <property type="match status" value="1"/>
</dbReference>
<evidence type="ECO:0000259" key="8">
    <source>
        <dbReference type="SMART" id="SM00888"/>
    </source>
</evidence>
<feature type="domain" description="Translation elongation factor EF1B beta/delta subunit guanine nucleotide exchange" evidence="8">
    <location>
        <begin position="293"/>
        <end position="382"/>
    </location>
</feature>
<evidence type="ECO:0000256" key="5">
    <source>
        <dbReference type="ARBA" id="ARBA00058380"/>
    </source>
</evidence>
<name>A0A843VGR0_COLES</name>
<comment type="subunit">
    <text evidence="2">EF-1 is composed of 4 subunits: alpha, beta (1B-alpha=beta'), delta (1B-beta), and gamma (1B-gamma).</text>
</comment>
<dbReference type="InterPro" id="IPR036219">
    <property type="entry name" value="eEF-1beta-like_sf"/>
</dbReference>
<dbReference type="Gene3D" id="3.30.70.60">
    <property type="match status" value="1"/>
</dbReference>
<dbReference type="Proteomes" id="UP000652761">
    <property type="component" value="Unassembled WGS sequence"/>
</dbReference>
<evidence type="ECO:0000313" key="10">
    <source>
        <dbReference type="Proteomes" id="UP000652761"/>
    </source>
</evidence>
<dbReference type="AlphaFoldDB" id="A0A843VGR0"/>
<feature type="region of interest" description="Disordered" evidence="7">
    <location>
        <begin position="1"/>
        <end position="56"/>
    </location>
</feature>
<feature type="compositionally biased region" description="Basic and acidic residues" evidence="7">
    <location>
        <begin position="1"/>
        <end position="18"/>
    </location>
</feature>
<evidence type="ECO:0000256" key="4">
    <source>
        <dbReference type="ARBA" id="ARBA00022917"/>
    </source>
</evidence>
<sequence>MLEASREVREVWQHRAPDQRLPQTSAVFAERSTSPSSGNNSGTSDREARKASSPSPSIEACLGCFYLLKMKDYDAILDLDWFEELGQLQGLAFIGYFISQEQSLKPFGGGASASAPLKLNTLLNPIPFLLNPIPFPSIAIESLRPSNSCIHLSEASQLGGDVGEQRISHGVRGMAVTFYDVSSQAGLKKLDEYLLTRSYISGYQASKDDIVVHAALTSPLSSEYVNVSRWYKHIDALLRLSGVSAEGSGVTIEGSAPCEAPVSPPVADAKMKYSTIGIPLSSNNLHLLVSAGKSSVLLDVKPWDDETDMQKLEEAVRSIHMEGLLWGASKLVPVGYGIKKLQIMMTIVDDLVSVDTLIEEHLTAEPANEHIQSCDIVAFNKICKYNCFLKPISIIDSTIDLIFQICPANNHKFKVCIGFHLSLYFSSDSSDTST</sequence>
<dbReference type="InterPro" id="IPR014038">
    <property type="entry name" value="EF1B_bsu/dsu_GNE"/>
</dbReference>